<dbReference type="STRING" id="1423812.FD20_GL002516"/>
<dbReference type="InterPro" id="IPR001638">
    <property type="entry name" value="Solute-binding_3/MltF_N"/>
</dbReference>
<feature type="domain" description="Solute-binding protein family 3/N-terminal" evidence="5">
    <location>
        <begin position="39"/>
        <end position="260"/>
    </location>
</feature>
<dbReference type="InterPro" id="IPR018313">
    <property type="entry name" value="SBP_3_CS"/>
</dbReference>
<dbReference type="PATRIC" id="fig|1423812.3.peg.2674"/>
<comment type="similarity">
    <text evidence="2 4">Belongs to the bacterial solute-binding protein 3 family.</text>
</comment>
<evidence type="ECO:0000313" key="7">
    <source>
        <dbReference type="Proteomes" id="UP000051155"/>
    </source>
</evidence>
<dbReference type="PROSITE" id="PS01039">
    <property type="entry name" value="SBP_BACTERIAL_3"/>
    <property type="match status" value="1"/>
</dbReference>
<accession>A0A0R1PYS9</accession>
<proteinExistence type="inferred from homology"/>
<evidence type="ECO:0000256" key="2">
    <source>
        <dbReference type="ARBA" id="ARBA00010333"/>
    </source>
</evidence>
<name>A0A0R1PYS9_9LACO</name>
<dbReference type="SMART" id="SM00062">
    <property type="entry name" value="PBPb"/>
    <property type="match status" value="1"/>
</dbReference>
<dbReference type="GO" id="GO:0030313">
    <property type="term" value="C:cell envelope"/>
    <property type="evidence" value="ECO:0007669"/>
    <property type="project" value="UniProtKB-SubCell"/>
</dbReference>
<comment type="subcellular location">
    <subcellularLocation>
        <location evidence="1">Cell envelope</location>
    </subcellularLocation>
</comment>
<dbReference type="PANTHER" id="PTHR35936">
    <property type="entry name" value="MEMBRANE-BOUND LYTIC MUREIN TRANSGLYCOSYLASE F"/>
    <property type="match status" value="1"/>
</dbReference>
<dbReference type="AlphaFoldDB" id="A0A0R1PYS9"/>
<dbReference type="Pfam" id="PF00497">
    <property type="entry name" value="SBP_bac_3"/>
    <property type="match status" value="1"/>
</dbReference>
<dbReference type="EMBL" id="AZEG01000009">
    <property type="protein sequence ID" value="KRL37677.1"/>
    <property type="molecule type" value="Genomic_DNA"/>
</dbReference>
<evidence type="ECO:0000256" key="4">
    <source>
        <dbReference type="RuleBase" id="RU003744"/>
    </source>
</evidence>
<sequence>MLIMRKKYRYFIIAAVSIILGLTFATKLIFNSEPAQKSVLLVGVVSQNKPYSWHNQKKQLIGFDIELAKKIAKKNNMQARFITGSRKRLYSKFEHGKIQLLFLNQSPAALKKDSYYKTDTYLYQPNVLITLSDHKISDLDNLVNYRIALSNHLNVPPTLQGKHIKFSRYSQSQKMLHAVLEKKVRAAVMSDYAYSAALQKEPLLSAELSKNAPFPPIVSQKIFGITSTNKTLLYKINTSLKTLEEDGTLAKLSQKFFNQDWSKQ</sequence>
<evidence type="ECO:0000313" key="6">
    <source>
        <dbReference type="EMBL" id="KRL37677.1"/>
    </source>
</evidence>
<dbReference type="SUPFAM" id="SSF53850">
    <property type="entry name" value="Periplasmic binding protein-like II"/>
    <property type="match status" value="1"/>
</dbReference>
<dbReference type="Proteomes" id="UP000051155">
    <property type="component" value="Unassembled WGS sequence"/>
</dbReference>
<keyword evidence="7" id="KW-1185">Reference proteome</keyword>
<gene>
    <name evidence="6" type="ORF">FD20_GL002516</name>
</gene>
<reference evidence="6 7" key="1">
    <citation type="journal article" date="2015" name="Genome Announc.">
        <title>Expanding the biotechnology potential of lactobacilli through comparative genomics of 213 strains and associated genera.</title>
        <authorList>
            <person name="Sun Z."/>
            <person name="Harris H.M."/>
            <person name="McCann A."/>
            <person name="Guo C."/>
            <person name="Argimon S."/>
            <person name="Zhang W."/>
            <person name="Yang X."/>
            <person name="Jeffery I.B."/>
            <person name="Cooney J.C."/>
            <person name="Kagawa T.F."/>
            <person name="Liu W."/>
            <person name="Song Y."/>
            <person name="Salvetti E."/>
            <person name="Wrobel A."/>
            <person name="Rasinkangas P."/>
            <person name="Parkhill J."/>
            <person name="Rea M.C."/>
            <person name="O'Sullivan O."/>
            <person name="Ritari J."/>
            <person name="Douillard F.P."/>
            <person name="Paul Ross R."/>
            <person name="Yang R."/>
            <person name="Briner A.E."/>
            <person name="Felis G.E."/>
            <person name="de Vos W.M."/>
            <person name="Barrangou R."/>
            <person name="Klaenhammer T.R."/>
            <person name="Caufield P.W."/>
            <person name="Cui Y."/>
            <person name="Zhang H."/>
            <person name="O'Toole P.W."/>
        </authorList>
    </citation>
    <scope>NUCLEOTIDE SEQUENCE [LARGE SCALE GENOMIC DNA]</scope>
    <source>
        <strain evidence="6 7">DSM 19971</strain>
    </source>
</reference>
<evidence type="ECO:0000256" key="3">
    <source>
        <dbReference type="ARBA" id="ARBA00022729"/>
    </source>
</evidence>
<comment type="caution">
    <text evidence="6">The sequence shown here is derived from an EMBL/GenBank/DDBJ whole genome shotgun (WGS) entry which is preliminary data.</text>
</comment>
<evidence type="ECO:0000256" key="1">
    <source>
        <dbReference type="ARBA" id="ARBA00004196"/>
    </source>
</evidence>
<evidence type="ECO:0000259" key="5">
    <source>
        <dbReference type="SMART" id="SM00062"/>
    </source>
</evidence>
<keyword evidence="3" id="KW-0732">Signal</keyword>
<protein>
    <recommendedName>
        <fullName evidence="5">Solute-binding protein family 3/N-terminal domain-containing protein</fullName>
    </recommendedName>
</protein>
<dbReference type="PANTHER" id="PTHR35936:SF17">
    <property type="entry name" value="ARGININE-BINDING EXTRACELLULAR PROTEIN ARTP"/>
    <property type="match status" value="1"/>
</dbReference>
<dbReference type="Gene3D" id="3.40.190.10">
    <property type="entry name" value="Periplasmic binding protein-like II"/>
    <property type="match status" value="2"/>
</dbReference>
<organism evidence="6 7">
    <name type="scientific">Liquorilactobacillus uvarum DSM 19971</name>
    <dbReference type="NCBI Taxonomy" id="1423812"/>
    <lineage>
        <taxon>Bacteria</taxon>
        <taxon>Bacillati</taxon>
        <taxon>Bacillota</taxon>
        <taxon>Bacilli</taxon>
        <taxon>Lactobacillales</taxon>
        <taxon>Lactobacillaceae</taxon>
        <taxon>Liquorilactobacillus</taxon>
    </lineage>
</organism>